<keyword evidence="6 10" id="KW-0472">Membrane</keyword>
<feature type="domain" description="Cadherin" evidence="11">
    <location>
        <begin position="92"/>
        <end position="216"/>
    </location>
</feature>
<dbReference type="Gene3D" id="2.60.40.60">
    <property type="entry name" value="Cadherins"/>
    <property type="match status" value="2"/>
</dbReference>
<dbReference type="PROSITE" id="PS00232">
    <property type="entry name" value="CADHERIN_1"/>
    <property type="match status" value="2"/>
</dbReference>
<proteinExistence type="predicted"/>
<dbReference type="GO" id="GO:0016020">
    <property type="term" value="C:membrane"/>
    <property type="evidence" value="ECO:0007669"/>
    <property type="project" value="UniProtKB-SubCell"/>
</dbReference>
<evidence type="ECO:0000256" key="10">
    <source>
        <dbReference type="SAM" id="Phobius"/>
    </source>
</evidence>
<keyword evidence="7" id="KW-0325">Glycoprotein</keyword>
<evidence type="ECO:0000256" key="2">
    <source>
        <dbReference type="ARBA" id="ARBA00022692"/>
    </source>
</evidence>
<evidence type="ECO:0000256" key="6">
    <source>
        <dbReference type="ARBA" id="ARBA00023136"/>
    </source>
</evidence>
<dbReference type="SUPFAM" id="SSF49313">
    <property type="entry name" value="Cadherin-like"/>
    <property type="match status" value="2"/>
</dbReference>
<evidence type="ECO:0000256" key="3">
    <source>
        <dbReference type="ARBA" id="ARBA00022737"/>
    </source>
</evidence>
<keyword evidence="3" id="KW-0677">Repeat</keyword>
<keyword evidence="13" id="KW-1185">Reference proteome</keyword>
<evidence type="ECO:0000256" key="7">
    <source>
        <dbReference type="ARBA" id="ARBA00023180"/>
    </source>
</evidence>
<feature type="non-terminal residue" evidence="12">
    <location>
        <position position="1"/>
    </location>
</feature>
<comment type="caution">
    <text evidence="12">The sequence shown here is derived from an EMBL/GenBank/DDBJ whole genome shotgun (WGS) entry which is preliminary data.</text>
</comment>
<evidence type="ECO:0000313" key="13">
    <source>
        <dbReference type="Proteomes" id="UP001626550"/>
    </source>
</evidence>
<sequence>EVDRENSQCGKLQLSARDGFLSAPQGLDREREPRIVCQVEVEEKSLDSGGMSLRKSATATVTVSVSDINDNAPQFTRDLLINGIRFTEFDPLTKSDRVDSVLTLGRIQAFDLDEGLNGSVIYHLLSVERVPCEREDAYLLANGLQQTSAAIPTFSIHEMSGEVTISSNDLPKMDREVTKAFKLTVQARDQAKVAPQMVENVITLHLDDVNDNQPIFIGTEDQTIQHFPDLGQLTVIRVSSWVRSSANPSIMSDMLNADQEYVCYVYVSDNGVERKLNSIAALMVRMTHSTNMKYNDDPSQLRPRNENEAGTSNMFDLQGHTILSRKQMNIIVGSALLLILLFLGISVILIAWTVQKKSHGCGRSFFSRQAKNPHYVSGRNKTLMGNSPLRSPDLGFKVACMDEMESRLMNGASQELMSGCDPSTMPLNAYYTPVAPPSNSTSNGTVFSSLQTTPPYMYDPGTAYPQYTENGYCQSPKLGAEGGSRSHSELSDGPQAKRLTPEGVVPLHSYSPVSFSHFRLPHCQNVSHSCAYILEDIATSAVNHFESRRLSHNSARRSNNYFCLLQLSNLLGLRPSLALSNSLKTTKIN</sequence>
<dbReference type="InterPro" id="IPR050174">
    <property type="entry name" value="Protocadherin/Cadherin-CA"/>
</dbReference>
<keyword evidence="5 10" id="KW-1133">Transmembrane helix</keyword>
<protein>
    <recommendedName>
        <fullName evidence="11">Cadherin domain-containing protein</fullName>
    </recommendedName>
</protein>
<evidence type="ECO:0000256" key="8">
    <source>
        <dbReference type="PROSITE-ProRule" id="PRU00043"/>
    </source>
</evidence>
<dbReference type="PROSITE" id="PS50268">
    <property type="entry name" value="CADHERIN_2"/>
    <property type="match status" value="2"/>
</dbReference>
<evidence type="ECO:0000313" key="12">
    <source>
        <dbReference type="EMBL" id="KAL3314356.1"/>
    </source>
</evidence>
<evidence type="ECO:0000259" key="11">
    <source>
        <dbReference type="PROSITE" id="PS50268"/>
    </source>
</evidence>
<evidence type="ECO:0000256" key="4">
    <source>
        <dbReference type="ARBA" id="ARBA00022837"/>
    </source>
</evidence>
<name>A0ABD2Q418_9PLAT</name>
<gene>
    <name evidence="12" type="ORF">Ciccas_007026</name>
</gene>
<keyword evidence="2 10" id="KW-0812">Transmembrane</keyword>
<organism evidence="12 13">
    <name type="scientific">Cichlidogyrus casuarinus</name>
    <dbReference type="NCBI Taxonomy" id="1844966"/>
    <lineage>
        <taxon>Eukaryota</taxon>
        <taxon>Metazoa</taxon>
        <taxon>Spiralia</taxon>
        <taxon>Lophotrochozoa</taxon>
        <taxon>Platyhelminthes</taxon>
        <taxon>Monogenea</taxon>
        <taxon>Monopisthocotylea</taxon>
        <taxon>Dactylogyridea</taxon>
        <taxon>Ancyrocephalidae</taxon>
        <taxon>Cichlidogyrus</taxon>
    </lineage>
</organism>
<feature type="domain" description="Cadherin" evidence="11">
    <location>
        <begin position="2"/>
        <end position="75"/>
    </location>
</feature>
<dbReference type="InterPro" id="IPR002126">
    <property type="entry name" value="Cadherin-like_dom"/>
</dbReference>
<comment type="subcellular location">
    <subcellularLocation>
        <location evidence="1">Membrane</location>
        <topology evidence="1">Single-pass membrane protein</topology>
    </subcellularLocation>
</comment>
<dbReference type="AlphaFoldDB" id="A0ABD2Q418"/>
<dbReference type="Proteomes" id="UP001626550">
    <property type="component" value="Unassembled WGS sequence"/>
</dbReference>
<dbReference type="InterPro" id="IPR015919">
    <property type="entry name" value="Cadherin-like_sf"/>
</dbReference>
<accession>A0ABD2Q418</accession>
<feature type="transmembrane region" description="Helical" evidence="10">
    <location>
        <begin position="330"/>
        <end position="354"/>
    </location>
</feature>
<evidence type="ECO:0000256" key="9">
    <source>
        <dbReference type="SAM" id="MobiDB-lite"/>
    </source>
</evidence>
<dbReference type="PANTHER" id="PTHR24028:SF328">
    <property type="entry name" value="CADHERIN-3"/>
    <property type="match status" value="1"/>
</dbReference>
<dbReference type="EMBL" id="JBJKFK010001022">
    <property type="protein sequence ID" value="KAL3314356.1"/>
    <property type="molecule type" value="Genomic_DNA"/>
</dbReference>
<dbReference type="PANTHER" id="PTHR24028">
    <property type="entry name" value="CADHERIN-87A"/>
    <property type="match status" value="1"/>
</dbReference>
<dbReference type="PRINTS" id="PR00205">
    <property type="entry name" value="CADHERIN"/>
</dbReference>
<dbReference type="SMART" id="SM00112">
    <property type="entry name" value="CA"/>
    <property type="match status" value="2"/>
</dbReference>
<evidence type="ECO:0000256" key="5">
    <source>
        <dbReference type="ARBA" id="ARBA00022989"/>
    </source>
</evidence>
<evidence type="ECO:0000256" key="1">
    <source>
        <dbReference type="ARBA" id="ARBA00004167"/>
    </source>
</evidence>
<dbReference type="GO" id="GO:0005509">
    <property type="term" value="F:calcium ion binding"/>
    <property type="evidence" value="ECO:0007669"/>
    <property type="project" value="UniProtKB-UniRule"/>
</dbReference>
<feature type="region of interest" description="Disordered" evidence="9">
    <location>
        <begin position="475"/>
        <end position="497"/>
    </location>
</feature>
<reference evidence="12 13" key="1">
    <citation type="submission" date="2024-11" db="EMBL/GenBank/DDBJ databases">
        <title>Adaptive evolution of stress response genes in parasites aligns with host niche diversity.</title>
        <authorList>
            <person name="Hahn C."/>
            <person name="Resl P."/>
        </authorList>
    </citation>
    <scope>NUCLEOTIDE SEQUENCE [LARGE SCALE GENOMIC DNA]</scope>
    <source>
        <strain evidence="12">EGGRZ-B1_66</strain>
        <tissue evidence="12">Body</tissue>
    </source>
</reference>
<dbReference type="CDD" id="cd11304">
    <property type="entry name" value="Cadherin_repeat"/>
    <property type="match status" value="2"/>
</dbReference>
<keyword evidence="4 8" id="KW-0106">Calcium</keyword>
<dbReference type="InterPro" id="IPR020894">
    <property type="entry name" value="Cadherin_CS"/>
</dbReference>